<protein>
    <submittedName>
        <fullName evidence="4">Uncharacterized protein</fullName>
    </submittedName>
</protein>
<keyword evidence="2" id="KW-1133">Transmembrane helix</keyword>
<feature type="compositionally biased region" description="Basic and acidic residues" evidence="1">
    <location>
        <begin position="344"/>
        <end position="354"/>
    </location>
</feature>
<name>A0A9W9BNH1_9HYPO</name>
<dbReference type="AlphaFoldDB" id="A0A9W9BNH1"/>
<feature type="compositionally biased region" description="Polar residues" evidence="1">
    <location>
        <begin position="711"/>
        <end position="738"/>
    </location>
</feature>
<feature type="region of interest" description="Disordered" evidence="1">
    <location>
        <begin position="920"/>
        <end position="948"/>
    </location>
</feature>
<feature type="compositionally biased region" description="Low complexity" evidence="1">
    <location>
        <begin position="617"/>
        <end position="633"/>
    </location>
</feature>
<evidence type="ECO:0000313" key="5">
    <source>
        <dbReference type="Proteomes" id="UP001140502"/>
    </source>
</evidence>
<feature type="compositionally biased region" description="Basic and acidic residues" evidence="1">
    <location>
        <begin position="922"/>
        <end position="948"/>
    </location>
</feature>
<feature type="compositionally biased region" description="Polar residues" evidence="1">
    <location>
        <begin position="640"/>
        <end position="653"/>
    </location>
</feature>
<keyword evidence="2" id="KW-0472">Membrane</keyword>
<feature type="region of interest" description="Disordered" evidence="1">
    <location>
        <begin position="125"/>
        <end position="178"/>
    </location>
</feature>
<dbReference type="Proteomes" id="UP001140502">
    <property type="component" value="Unassembled WGS sequence"/>
</dbReference>
<dbReference type="Gene3D" id="1.20.5.510">
    <property type="entry name" value="Single helix bin"/>
    <property type="match status" value="1"/>
</dbReference>
<feature type="compositionally biased region" description="Polar residues" evidence="1">
    <location>
        <begin position="771"/>
        <end position="782"/>
    </location>
</feature>
<feature type="signal peptide" evidence="3">
    <location>
        <begin position="1"/>
        <end position="16"/>
    </location>
</feature>
<sequence length="948" mass="100075">MNKWLLVTSLAASASATCYYPDGSNAAKDYKYEPCGNSTTTYSTCCYFGEGDKCLPNGLCNQPDRFDYRAACQNKDWSNCPEICMDTDSGTWYALQECGKNKYCCPPADGSDCCKSGAVITTLAAPSPGGDTDTDADTNSESSSESESGTAAAGAADATRTGSSAAATSSSPSDDKGGAPIGAIVGGVVGGIAVIAILAVVGFFFFRRRGKKPATSPEGTVVVEGGAGSSASNSSDISKEKAAAYKQPQSGVAEVEGTAGNVYTEADSTAISKARFNVRQEANEEAGIAAGEQKNETYYSTASQKEQQRFAEVEGSRGNVYSEADSQAISKARFDAWRQAEEVSRFSHQQEKPTIKPVVSPTASPNLAEIAGSPGNVYTEADSQPVAHTHSTIVSHVSSGLSSTTSTPSINQSSINHSAFHSAYASPVNSHGHMTSLPYDTTLHQLDQHTYSSETKPTASQPSVNLPGIQTFTETENTGTTFAESVSQAINHPHGTTIHHTSSAELSSPETKPGLHLPDIQASGGSLWDVYASSANAETSQPATKINHANFAEAEGSAGTVFTEADSHAISKPQPTSFQLLGDNTFTSTTYHMEHQNSFTETIESPVIVSTESHSHTTSIPQSTTVTTTTTTQGIGGDAPSSSNKPTPSQVGQESFVEAEGSPGNVYTEVDSQPFGNPRPGNQAEEHVLAGSEAVNESSTHHTHQHHNSSVGEATTSVYTEVVSHSTNQEKPTTQKPSEPSVVEVEGSTGNRYTEADSQPINPTRIEKQHSQQTQITSGDNSLTMQQRLDLAEIEGSASKLFLEADSTAISPARSEDATPAGNKSTTNITQLSLPEIEGSQGTIFVEADSQILEWTREEPKTITQQTSTLTEVEGTPGNVYSEADSKVINQSQTKENTVELDTPQLKLVEIEGSAGNVYSEADSKTVNAERREEASTRTETKGTHELL</sequence>
<gene>
    <name evidence="4" type="ORF">N0V84_007354</name>
</gene>
<comment type="caution">
    <text evidence="4">The sequence shown here is derived from an EMBL/GenBank/DDBJ whole genome shotgun (WGS) entry which is preliminary data.</text>
</comment>
<keyword evidence="5" id="KW-1185">Reference proteome</keyword>
<dbReference type="EMBL" id="JAPEUR010000160">
    <property type="protein sequence ID" value="KAJ4317446.1"/>
    <property type="molecule type" value="Genomic_DNA"/>
</dbReference>
<evidence type="ECO:0000313" key="4">
    <source>
        <dbReference type="EMBL" id="KAJ4317446.1"/>
    </source>
</evidence>
<feature type="region of interest" description="Disordered" evidence="1">
    <location>
        <begin position="212"/>
        <end position="241"/>
    </location>
</feature>
<feature type="region of interest" description="Disordered" evidence="1">
    <location>
        <begin position="610"/>
        <end position="782"/>
    </location>
</feature>
<evidence type="ECO:0000256" key="2">
    <source>
        <dbReference type="SAM" id="Phobius"/>
    </source>
</evidence>
<accession>A0A9W9BNH1</accession>
<keyword evidence="2" id="KW-0812">Transmembrane</keyword>
<feature type="chain" id="PRO_5040881738" evidence="3">
    <location>
        <begin position="17"/>
        <end position="948"/>
    </location>
</feature>
<keyword evidence="3" id="KW-0732">Signal</keyword>
<evidence type="ECO:0000256" key="1">
    <source>
        <dbReference type="SAM" id="MobiDB-lite"/>
    </source>
</evidence>
<evidence type="ECO:0000256" key="3">
    <source>
        <dbReference type="SAM" id="SignalP"/>
    </source>
</evidence>
<proteinExistence type="predicted"/>
<feature type="compositionally biased region" description="Polar residues" evidence="1">
    <location>
        <begin position="748"/>
        <end position="762"/>
    </location>
</feature>
<feature type="region of interest" description="Disordered" evidence="1">
    <location>
        <begin position="344"/>
        <end position="384"/>
    </location>
</feature>
<organism evidence="4 5">
    <name type="scientific">Fusarium piperis</name>
    <dbReference type="NCBI Taxonomy" id="1435070"/>
    <lineage>
        <taxon>Eukaryota</taxon>
        <taxon>Fungi</taxon>
        <taxon>Dikarya</taxon>
        <taxon>Ascomycota</taxon>
        <taxon>Pezizomycotina</taxon>
        <taxon>Sordariomycetes</taxon>
        <taxon>Hypocreomycetidae</taxon>
        <taxon>Hypocreales</taxon>
        <taxon>Nectriaceae</taxon>
        <taxon>Fusarium</taxon>
        <taxon>Fusarium solani species complex</taxon>
    </lineage>
</organism>
<feature type="compositionally biased region" description="Low complexity" evidence="1">
    <location>
        <begin position="139"/>
        <end position="172"/>
    </location>
</feature>
<dbReference type="OrthoDB" id="5215637at2759"/>
<feature type="transmembrane region" description="Helical" evidence="2">
    <location>
        <begin position="181"/>
        <end position="206"/>
    </location>
</feature>
<reference evidence="4" key="1">
    <citation type="submission" date="2022-10" db="EMBL/GenBank/DDBJ databases">
        <title>Tapping the CABI collections for fungal endophytes: first genome assemblies for Collariella, Neodidymelliopsis, Ascochyta clinopodiicola, Didymella pomorum, Didymosphaeria variabile, Neocosmospora piperis and Neocucurbitaria cava.</title>
        <authorList>
            <person name="Hill R."/>
        </authorList>
    </citation>
    <scope>NUCLEOTIDE SEQUENCE</scope>
    <source>
        <strain evidence="4">IMI 366586</strain>
    </source>
</reference>